<keyword evidence="6 14" id="KW-0443">Lipid metabolism</keyword>
<organism evidence="17 18">
    <name type="scientific">Vagococcus entomophilus</name>
    <dbReference type="NCBI Taxonomy" id="1160095"/>
    <lineage>
        <taxon>Bacteria</taxon>
        <taxon>Bacillati</taxon>
        <taxon>Bacillota</taxon>
        <taxon>Bacilli</taxon>
        <taxon>Lactobacillales</taxon>
        <taxon>Enterococcaceae</taxon>
        <taxon>Vagococcus</taxon>
    </lineage>
</organism>
<dbReference type="GO" id="GO:0005737">
    <property type="term" value="C:cytoplasm"/>
    <property type="evidence" value="ECO:0007669"/>
    <property type="project" value="UniProtKB-SubCell"/>
</dbReference>
<comment type="domain">
    <text evidence="14">The last Arg residue of the ACP-binding site is essential for the weak association between ACP/AcpP and FabH.</text>
</comment>
<feature type="active site" evidence="14">
    <location>
        <position position="285"/>
    </location>
</feature>
<dbReference type="AlphaFoldDB" id="A0A430AJJ8"/>
<evidence type="ECO:0000313" key="18">
    <source>
        <dbReference type="Proteomes" id="UP000288669"/>
    </source>
</evidence>
<keyword evidence="9 14" id="KW-0012">Acyltransferase</keyword>
<comment type="catalytic activity">
    <reaction evidence="12">
        <text>2-methylpropanoyl-CoA + malonyl-[ACP] + H(+) = 4-methyl-3-oxopentanoyl-[ACP] + CO2 + CoA</text>
        <dbReference type="Rhea" id="RHEA:42268"/>
        <dbReference type="Rhea" id="RHEA-COMP:9623"/>
        <dbReference type="Rhea" id="RHEA-COMP:9940"/>
        <dbReference type="ChEBI" id="CHEBI:15378"/>
        <dbReference type="ChEBI" id="CHEBI:16526"/>
        <dbReference type="ChEBI" id="CHEBI:57287"/>
        <dbReference type="ChEBI" id="CHEBI:57338"/>
        <dbReference type="ChEBI" id="CHEBI:78449"/>
        <dbReference type="ChEBI" id="CHEBI:78820"/>
        <dbReference type="EC" id="2.3.1.300"/>
    </reaction>
    <physiologicalReaction direction="left-to-right" evidence="12">
        <dbReference type="Rhea" id="RHEA:42269"/>
    </physiologicalReaction>
</comment>
<comment type="catalytic activity">
    <reaction evidence="13">
        <text>3-methylbutanoyl-CoA + malonyl-[ACP] + H(+) = 5-methyl-3-oxohexanoyl-[ACP] + CO2 + CoA</text>
        <dbReference type="Rhea" id="RHEA:42272"/>
        <dbReference type="Rhea" id="RHEA-COMP:9623"/>
        <dbReference type="Rhea" id="RHEA-COMP:9941"/>
        <dbReference type="ChEBI" id="CHEBI:15378"/>
        <dbReference type="ChEBI" id="CHEBI:16526"/>
        <dbReference type="ChEBI" id="CHEBI:57287"/>
        <dbReference type="ChEBI" id="CHEBI:57345"/>
        <dbReference type="ChEBI" id="CHEBI:78449"/>
        <dbReference type="ChEBI" id="CHEBI:78822"/>
        <dbReference type="EC" id="2.3.1.300"/>
    </reaction>
    <physiologicalReaction direction="left-to-right" evidence="13">
        <dbReference type="Rhea" id="RHEA:42273"/>
    </physiologicalReaction>
</comment>
<evidence type="ECO:0000256" key="4">
    <source>
        <dbReference type="ARBA" id="ARBA00022679"/>
    </source>
</evidence>
<dbReference type="NCBIfam" id="TIGR00747">
    <property type="entry name" value="fabH"/>
    <property type="match status" value="1"/>
</dbReference>
<comment type="function">
    <text evidence="14">Catalyzes the condensation reaction of fatty acid synthesis by the addition to an acyl acceptor of two carbons from malonyl-ACP. Catalyzes the first condensation reaction which initiates fatty acid synthesis and may therefore play a role in governing the total rate of fatty acid production. Possesses both acetoacetyl-ACP synthase and acetyl transacylase activities. Its substrate specificity determines the biosynthesis of branched-chain and/or straight-chain of fatty acids.</text>
</comment>
<gene>
    <name evidence="14" type="primary">fabH</name>
    <name evidence="17" type="ORF">CBF30_03330</name>
</gene>
<evidence type="ECO:0000259" key="15">
    <source>
        <dbReference type="Pfam" id="PF08541"/>
    </source>
</evidence>
<keyword evidence="5 14" id="KW-0276">Fatty acid metabolism</keyword>
<evidence type="ECO:0000256" key="2">
    <source>
        <dbReference type="ARBA" id="ARBA00008642"/>
    </source>
</evidence>
<protein>
    <recommendedName>
        <fullName evidence="14">Beta-ketoacyl-[acyl-carrier-protein] synthase III</fullName>
        <shortName evidence="14">Beta-ketoacyl-ACP synthase III</shortName>
        <shortName evidence="14">KAS III</shortName>
        <ecNumber evidence="14">2.3.1.180</ecNumber>
    </recommendedName>
    <alternativeName>
        <fullName evidence="14">3-oxoacyl-[acyl-carrier-protein] synthase 3</fullName>
    </alternativeName>
    <alternativeName>
        <fullName evidence="14">3-oxoacyl-[acyl-carrier-protein] synthase III</fullName>
    </alternativeName>
</protein>
<comment type="catalytic activity">
    <reaction evidence="10">
        <text>malonyl-[ACP] + acetyl-CoA + H(+) = 3-oxobutanoyl-[ACP] + CO2 + CoA</text>
        <dbReference type="Rhea" id="RHEA:12080"/>
        <dbReference type="Rhea" id="RHEA-COMP:9623"/>
        <dbReference type="Rhea" id="RHEA-COMP:9625"/>
        <dbReference type="ChEBI" id="CHEBI:15378"/>
        <dbReference type="ChEBI" id="CHEBI:16526"/>
        <dbReference type="ChEBI" id="CHEBI:57287"/>
        <dbReference type="ChEBI" id="CHEBI:57288"/>
        <dbReference type="ChEBI" id="CHEBI:78449"/>
        <dbReference type="ChEBI" id="CHEBI:78450"/>
        <dbReference type="EC" id="2.3.1.180"/>
    </reaction>
    <physiologicalReaction direction="left-to-right" evidence="10">
        <dbReference type="Rhea" id="RHEA:12081"/>
    </physiologicalReaction>
</comment>
<evidence type="ECO:0000256" key="8">
    <source>
        <dbReference type="ARBA" id="ARBA00023268"/>
    </source>
</evidence>
<dbReference type="Gene3D" id="3.40.47.10">
    <property type="match status" value="1"/>
</dbReference>
<comment type="caution">
    <text evidence="17">The sequence shown here is derived from an EMBL/GenBank/DDBJ whole genome shotgun (WGS) entry which is preliminary data.</text>
</comment>
<dbReference type="CDD" id="cd00830">
    <property type="entry name" value="KAS_III"/>
    <property type="match status" value="1"/>
</dbReference>
<evidence type="ECO:0000256" key="9">
    <source>
        <dbReference type="ARBA" id="ARBA00023315"/>
    </source>
</evidence>
<feature type="domain" description="Beta-ketoacyl-[acyl-carrier-protein] synthase III C-terminal" evidence="15">
    <location>
        <begin position="239"/>
        <end position="328"/>
    </location>
</feature>
<keyword evidence="8 14" id="KW-0511">Multifunctional enzyme</keyword>
<comment type="pathway">
    <text evidence="1 14">Lipid metabolism; fatty acid biosynthesis.</text>
</comment>
<sequence>MERNVRITQTAKYVPEHSVTNHDLAQIMDTSDEWITSRTGIKARRIADMQDTSDLCTEVAKKLLEKSHYLAETLDFIIVATMTPDYATPSTACLVQGNIGAKNAFCFDISAACSGFVYALATAEKLIKSGGYQKGIVIGGEVLSKAVNWKDRSTAVLFGDGAGGVMLEASQNESQFIAEVLRADGTRGEHLTSGKVSRKAPFAQNACLTKEELSYLSMDGREIFDFALRDATKSILEVLEQANLSKEELDFIVPHQANIRILDGMAKKAKIPREKFLTNIAQYGNTSAATIPILLDESIENGTLTLGSKQKIVLTGFGGGLTWGSILLSL</sequence>
<name>A0A430AJJ8_9ENTE</name>
<evidence type="ECO:0000256" key="11">
    <source>
        <dbReference type="ARBA" id="ARBA00052407"/>
    </source>
</evidence>
<evidence type="ECO:0000256" key="14">
    <source>
        <dbReference type="HAMAP-Rule" id="MF_01815"/>
    </source>
</evidence>
<evidence type="ECO:0000256" key="10">
    <source>
        <dbReference type="ARBA" id="ARBA00051096"/>
    </source>
</evidence>
<evidence type="ECO:0000256" key="7">
    <source>
        <dbReference type="ARBA" id="ARBA00023160"/>
    </source>
</evidence>
<keyword evidence="3 14" id="KW-0444">Lipid biosynthesis</keyword>
<keyword evidence="18" id="KW-1185">Reference proteome</keyword>
<proteinExistence type="inferred from homology"/>
<dbReference type="FunFam" id="3.40.47.10:FF:000004">
    <property type="entry name" value="3-oxoacyl-[acyl-carrier-protein] synthase 3"/>
    <property type="match status" value="1"/>
</dbReference>
<comment type="subunit">
    <text evidence="14">Homodimer.</text>
</comment>
<dbReference type="GO" id="GO:0006633">
    <property type="term" value="P:fatty acid biosynthetic process"/>
    <property type="evidence" value="ECO:0007669"/>
    <property type="project" value="UniProtKB-UniRule"/>
</dbReference>
<accession>A0A430AJJ8</accession>
<keyword evidence="4 14" id="KW-0808">Transferase</keyword>
<dbReference type="GO" id="GO:0004315">
    <property type="term" value="F:3-oxoacyl-[acyl-carrier-protein] synthase activity"/>
    <property type="evidence" value="ECO:0007669"/>
    <property type="project" value="InterPro"/>
</dbReference>
<evidence type="ECO:0000313" key="17">
    <source>
        <dbReference type="EMBL" id="RSU08286.1"/>
    </source>
</evidence>
<dbReference type="PANTHER" id="PTHR43091">
    <property type="entry name" value="3-OXOACYL-[ACYL-CARRIER-PROTEIN] SYNTHASE"/>
    <property type="match status" value="1"/>
</dbReference>
<dbReference type="RefSeq" id="WP_126822744.1">
    <property type="nucleotide sequence ID" value="NZ_JBHLWU010000001.1"/>
</dbReference>
<dbReference type="PANTHER" id="PTHR43091:SF1">
    <property type="entry name" value="BETA-KETOACYL-[ACYL-CARRIER-PROTEIN] SYNTHASE III, CHLOROPLASTIC"/>
    <property type="match status" value="1"/>
</dbReference>
<evidence type="ECO:0000256" key="12">
    <source>
        <dbReference type="ARBA" id="ARBA00052467"/>
    </source>
</evidence>
<dbReference type="NCBIfam" id="NF006829">
    <property type="entry name" value="PRK09352.1"/>
    <property type="match status" value="1"/>
</dbReference>
<dbReference type="Proteomes" id="UP000288669">
    <property type="component" value="Unassembled WGS sequence"/>
</dbReference>
<dbReference type="EMBL" id="NGJZ01000001">
    <property type="protein sequence ID" value="RSU08286.1"/>
    <property type="molecule type" value="Genomic_DNA"/>
</dbReference>
<feature type="active site" evidence="14">
    <location>
        <position position="255"/>
    </location>
</feature>
<keyword evidence="7 14" id="KW-0275">Fatty acid biosynthesis</keyword>
<reference evidence="17 18" key="1">
    <citation type="submission" date="2017-05" db="EMBL/GenBank/DDBJ databases">
        <title>Vagococcus spp. assemblies.</title>
        <authorList>
            <person name="Gulvik C.A."/>
        </authorList>
    </citation>
    <scope>NUCLEOTIDE SEQUENCE [LARGE SCALE GENOMIC DNA]</scope>
    <source>
        <strain evidence="17 18">DSM 24756</strain>
    </source>
</reference>
<evidence type="ECO:0000256" key="13">
    <source>
        <dbReference type="ARBA" id="ARBA00052985"/>
    </source>
</evidence>
<evidence type="ECO:0000256" key="6">
    <source>
        <dbReference type="ARBA" id="ARBA00023098"/>
    </source>
</evidence>
<dbReference type="HAMAP" id="MF_01815">
    <property type="entry name" value="FabH"/>
    <property type="match status" value="1"/>
</dbReference>
<dbReference type="InterPro" id="IPR013747">
    <property type="entry name" value="ACP_syn_III_C"/>
</dbReference>
<evidence type="ECO:0000256" key="5">
    <source>
        <dbReference type="ARBA" id="ARBA00022832"/>
    </source>
</evidence>
<evidence type="ECO:0000256" key="3">
    <source>
        <dbReference type="ARBA" id="ARBA00022516"/>
    </source>
</evidence>
<dbReference type="InterPro" id="IPR004655">
    <property type="entry name" value="FabH"/>
</dbReference>
<dbReference type="GO" id="GO:0033818">
    <property type="term" value="F:beta-ketoacyl-acyl-carrier-protein synthase III activity"/>
    <property type="evidence" value="ECO:0007669"/>
    <property type="project" value="UniProtKB-UniRule"/>
</dbReference>
<feature type="active site" evidence="14">
    <location>
        <position position="113"/>
    </location>
</feature>
<comment type="catalytic activity">
    <reaction evidence="11">
        <text>(2S)-2-methylbutanoyl-CoA + malonyl-[ACP] + H(+) = (4S)-4-methyl-3-oxohexanoyl-[ACP] + CO2 + CoA</text>
        <dbReference type="Rhea" id="RHEA:42276"/>
        <dbReference type="Rhea" id="RHEA-COMP:9623"/>
        <dbReference type="Rhea" id="RHEA-COMP:17148"/>
        <dbReference type="ChEBI" id="CHEBI:15378"/>
        <dbReference type="ChEBI" id="CHEBI:16526"/>
        <dbReference type="ChEBI" id="CHEBI:57287"/>
        <dbReference type="ChEBI" id="CHEBI:78449"/>
        <dbReference type="ChEBI" id="CHEBI:88166"/>
        <dbReference type="ChEBI" id="CHEBI:167462"/>
        <dbReference type="EC" id="2.3.1.300"/>
    </reaction>
    <physiologicalReaction direction="left-to-right" evidence="11">
        <dbReference type="Rhea" id="RHEA:42277"/>
    </physiologicalReaction>
</comment>
<dbReference type="InterPro" id="IPR016039">
    <property type="entry name" value="Thiolase-like"/>
</dbReference>
<dbReference type="OrthoDB" id="9815506at2"/>
<dbReference type="UniPathway" id="UPA00094"/>
<evidence type="ECO:0000256" key="1">
    <source>
        <dbReference type="ARBA" id="ARBA00005194"/>
    </source>
</evidence>
<evidence type="ECO:0000259" key="16">
    <source>
        <dbReference type="Pfam" id="PF08545"/>
    </source>
</evidence>
<keyword evidence="14" id="KW-0963">Cytoplasm</keyword>
<dbReference type="Pfam" id="PF08541">
    <property type="entry name" value="ACP_syn_III_C"/>
    <property type="match status" value="1"/>
</dbReference>
<dbReference type="InterPro" id="IPR013751">
    <property type="entry name" value="ACP_syn_III_N"/>
</dbReference>
<dbReference type="SUPFAM" id="SSF53901">
    <property type="entry name" value="Thiolase-like"/>
    <property type="match status" value="1"/>
</dbReference>
<feature type="region of interest" description="ACP-binding" evidence="14">
    <location>
        <begin position="256"/>
        <end position="260"/>
    </location>
</feature>
<comment type="subcellular location">
    <subcellularLocation>
        <location evidence="14">Cytoplasm</location>
    </subcellularLocation>
</comment>
<dbReference type="EC" id="2.3.1.180" evidence="14"/>
<dbReference type="Pfam" id="PF08545">
    <property type="entry name" value="ACP_syn_III"/>
    <property type="match status" value="1"/>
</dbReference>
<feature type="domain" description="Beta-ketoacyl-[acyl-carrier-protein] synthase III N-terminal" evidence="16">
    <location>
        <begin position="107"/>
        <end position="185"/>
    </location>
</feature>
<comment type="similarity">
    <text evidence="2 14">Belongs to the thiolase-like superfamily. FabH family.</text>
</comment>